<dbReference type="EMBL" id="CAICTM010000003">
    <property type="protein sequence ID" value="CAB9496221.1"/>
    <property type="molecule type" value="Genomic_DNA"/>
</dbReference>
<keyword evidence="3" id="KW-1185">Reference proteome</keyword>
<protein>
    <submittedName>
        <fullName evidence="2">Uncharacterized protein</fullName>
    </submittedName>
</protein>
<name>A0A9N8D6V7_9STRA</name>
<evidence type="ECO:0000313" key="2">
    <source>
        <dbReference type="EMBL" id="CAB9496221.1"/>
    </source>
</evidence>
<feature type="compositionally biased region" description="Low complexity" evidence="1">
    <location>
        <begin position="260"/>
        <end position="270"/>
    </location>
</feature>
<dbReference type="AlphaFoldDB" id="A0A9N8D6V7"/>
<dbReference type="Proteomes" id="UP001153069">
    <property type="component" value="Unassembled WGS sequence"/>
</dbReference>
<accession>A0A9N8D6V7</accession>
<comment type="caution">
    <text evidence="2">The sequence shown here is derived from an EMBL/GenBank/DDBJ whole genome shotgun (WGS) entry which is preliminary data.</text>
</comment>
<sequence>MKTTMIEEPEPKQAEEEEALLVPVVASAREDDDAFYHEVLQEMRARRLEKRDDSYMNSDMTESTSSMHSFLSWANSTTCTMSCSTSTSSIQAQNQMDDSLLSHSSRISLINNNSTAEHDENQYWRDLRLGKAPYLPRSFSGQCHGGEEKERGLDLLVHVHVHVPDLLSKLTKKGTSNHTRDSCRDIDIDRPCDFGPFSESVRLYRFSETALHQLAFEGHDFIKLQKSLRKQGAVTNALLKQVLPMVVLQSQRRRREKQRLTQTQTQTQTQAKPMDQIREEQSKMRKSPLPFLAQAFSFNQNQNQQQ</sequence>
<evidence type="ECO:0000256" key="1">
    <source>
        <dbReference type="SAM" id="MobiDB-lite"/>
    </source>
</evidence>
<organism evidence="2 3">
    <name type="scientific">Seminavis robusta</name>
    <dbReference type="NCBI Taxonomy" id="568900"/>
    <lineage>
        <taxon>Eukaryota</taxon>
        <taxon>Sar</taxon>
        <taxon>Stramenopiles</taxon>
        <taxon>Ochrophyta</taxon>
        <taxon>Bacillariophyta</taxon>
        <taxon>Bacillariophyceae</taxon>
        <taxon>Bacillariophycidae</taxon>
        <taxon>Naviculales</taxon>
        <taxon>Naviculaceae</taxon>
        <taxon>Seminavis</taxon>
    </lineage>
</organism>
<reference evidence="2" key="1">
    <citation type="submission" date="2020-06" db="EMBL/GenBank/DDBJ databases">
        <authorList>
            <consortium name="Plant Systems Biology data submission"/>
        </authorList>
    </citation>
    <scope>NUCLEOTIDE SEQUENCE</scope>
    <source>
        <strain evidence="2">D6</strain>
    </source>
</reference>
<evidence type="ECO:0000313" key="3">
    <source>
        <dbReference type="Proteomes" id="UP001153069"/>
    </source>
</evidence>
<gene>
    <name evidence="2" type="ORF">SEMRO_3_G001961.1</name>
</gene>
<feature type="region of interest" description="Disordered" evidence="1">
    <location>
        <begin position="252"/>
        <end position="284"/>
    </location>
</feature>
<proteinExistence type="predicted"/>